<reference evidence="3" key="1">
    <citation type="submission" date="2025-08" db="UniProtKB">
        <authorList>
            <consortium name="Ensembl"/>
        </authorList>
    </citation>
    <scope>IDENTIFICATION</scope>
</reference>
<dbReference type="Proteomes" id="UP000694385">
    <property type="component" value="Unassembled WGS sequence"/>
</dbReference>
<name>A0A8C5L5B0_JACJA</name>
<dbReference type="Ensembl" id="ENSJJAT00000026471.1">
    <property type="protein sequence ID" value="ENSJJAP00000019933.1"/>
    <property type="gene ID" value="ENSJJAG00000020759.1"/>
</dbReference>
<dbReference type="AlphaFoldDB" id="A0A8C5L5B0"/>
<evidence type="ECO:0000256" key="1">
    <source>
        <dbReference type="SAM" id="Coils"/>
    </source>
</evidence>
<accession>A0A8C5L5B0</accession>
<evidence type="ECO:0000313" key="4">
    <source>
        <dbReference type="Proteomes" id="UP000694385"/>
    </source>
</evidence>
<feature type="compositionally biased region" description="Basic and acidic residues" evidence="2">
    <location>
        <begin position="141"/>
        <end position="152"/>
    </location>
</feature>
<evidence type="ECO:0000313" key="3">
    <source>
        <dbReference type="Ensembl" id="ENSJJAP00000019933.1"/>
    </source>
</evidence>
<reference evidence="3" key="2">
    <citation type="submission" date="2025-09" db="UniProtKB">
        <authorList>
            <consortium name="Ensembl"/>
        </authorList>
    </citation>
    <scope>IDENTIFICATION</scope>
</reference>
<protein>
    <submittedName>
        <fullName evidence="3">Predicted gene 45261</fullName>
    </submittedName>
</protein>
<dbReference type="OMA" id="PEHVFGC"/>
<keyword evidence="1" id="KW-0175">Coiled coil</keyword>
<proteinExistence type="predicted"/>
<feature type="coiled-coil region" evidence="1">
    <location>
        <begin position="4"/>
        <end position="31"/>
    </location>
</feature>
<sequence length="191" mass="20570">MEANTQLMRIIQEMRAEINKLERENSALRVKLASVSQPAPGSGGQSDGRKEAVRGSSPPALHGATSTDSTPAGQEHQDNVMIVRRYSTSSSVHSLAAKDPWEARNRDPGVTSLACSSTKKQGNEEKMLAANSPRGNNSSQRESDLGCRDKIKTVSFQLSRDMPSLSNNSASLKFSPNQTTNQPSTAAEKDV</sequence>
<feature type="compositionally biased region" description="Polar residues" evidence="2">
    <location>
        <begin position="154"/>
        <end position="185"/>
    </location>
</feature>
<evidence type="ECO:0000256" key="2">
    <source>
        <dbReference type="SAM" id="MobiDB-lite"/>
    </source>
</evidence>
<keyword evidence="4" id="KW-1185">Reference proteome</keyword>
<organism evidence="3 4">
    <name type="scientific">Jaculus jaculus</name>
    <name type="common">Lesser Egyptian jerboa</name>
    <dbReference type="NCBI Taxonomy" id="51337"/>
    <lineage>
        <taxon>Eukaryota</taxon>
        <taxon>Metazoa</taxon>
        <taxon>Chordata</taxon>
        <taxon>Craniata</taxon>
        <taxon>Vertebrata</taxon>
        <taxon>Euteleostomi</taxon>
        <taxon>Mammalia</taxon>
        <taxon>Eutheria</taxon>
        <taxon>Euarchontoglires</taxon>
        <taxon>Glires</taxon>
        <taxon>Rodentia</taxon>
        <taxon>Myomorpha</taxon>
        <taxon>Dipodoidea</taxon>
        <taxon>Dipodidae</taxon>
        <taxon>Dipodinae</taxon>
        <taxon>Jaculus</taxon>
    </lineage>
</organism>
<feature type="region of interest" description="Disordered" evidence="2">
    <location>
        <begin position="31"/>
        <end position="191"/>
    </location>
</feature>
<dbReference type="GeneTree" id="ENSGT00850000133636"/>